<dbReference type="EMBL" id="UFWD01000004">
    <property type="protein sequence ID" value="SUY84223.1"/>
    <property type="molecule type" value="Genomic_DNA"/>
</dbReference>
<keyword evidence="1" id="KW-0648">Protein biosynthesis</keyword>
<sequence length="85" mass="9576">MIVKCLRNVAVLGHSGCGKTNLIETIAYTANTNKIPKLTDKVNMTYSMGLIPIEYNDYKFNLLDTQDILTLAETLCHLLEQVMQQ</sequence>
<reference evidence="1" key="1">
    <citation type="submission" date="2018-06" db="EMBL/GenBank/DDBJ databases">
        <authorList>
            <consortium name="Pathogen Informatics"/>
            <person name="Doyle S."/>
        </authorList>
    </citation>
    <scope>NUCLEOTIDE SEQUENCE</scope>
    <source>
        <strain evidence="1">NCTC13307</strain>
    </source>
</reference>
<organism evidence="1">
    <name type="scientific">Clostridioides difficile</name>
    <name type="common">Peptoclostridium difficile</name>
    <dbReference type="NCBI Taxonomy" id="1496"/>
    <lineage>
        <taxon>Bacteria</taxon>
        <taxon>Bacillati</taxon>
        <taxon>Bacillota</taxon>
        <taxon>Clostridia</taxon>
        <taxon>Peptostreptococcales</taxon>
        <taxon>Peptostreptococcaceae</taxon>
        <taxon>Clostridioides</taxon>
    </lineage>
</organism>
<keyword evidence="1" id="KW-0251">Elongation factor</keyword>
<dbReference type="GO" id="GO:0003746">
    <property type="term" value="F:translation elongation factor activity"/>
    <property type="evidence" value="ECO:0007669"/>
    <property type="project" value="UniProtKB-KW"/>
</dbReference>
<dbReference type="Gene3D" id="3.40.50.300">
    <property type="entry name" value="P-loop containing nucleotide triphosphate hydrolases"/>
    <property type="match status" value="1"/>
</dbReference>
<accession>A0A381KNU6</accession>
<dbReference type="AlphaFoldDB" id="A0A381KNU6"/>
<protein>
    <submittedName>
        <fullName evidence="1">Putative translation elongation factor</fullName>
    </submittedName>
</protein>
<evidence type="ECO:0000313" key="1">
    <source>
        <dbReference type="EMBL" id="SUY84223.1"/>
    </source>
</evidence>
<gene>
    <name evidence="1" type="ORF">NCTC13307_05075</name>
</gene>
<dbReference type="InterPro" id="IPR027417">
    <property type="entry name" value="P-loop_NTPase"/>
</dbReference>
<dbReference type="SUPFAM" id="SSF52540">
    <property type="entry name" value="P-loop containing nucleoside triphosphate hydrolases"/>
    <property type="match status" value="1"/>
</dbReference>
<proteinExistence type="predicted"/>
<name>A0A381KNU6_CLODI</name>